<protein>
    <recommendedName>
        <fullName evidence="3">DUF2150 family protein</fullName>
    </recommendedName>
</protein>
<dbReference type="InterPro" id="IPR014518">
    <property type="entry name" value="UCP022079"/>
</dbReference>
<organism evidence="1 2">
    <name type="scientific">Archaeoglobus fulgidus DSM 8774</name>
    <dbReference type="NCBI Taxonomy" id="1344584"/>
    <lineage>
        <taxon>Archaea</taxon>
        <taxon>Methanobacteriati</taxon>
        <taxon>Methanobacteriota</taxon>
        <taxon>Archaeoglobi</taxon>
        <taxon>Archaeoglobales</taxon>
        <taxon>Archaeoglobaceae</taxon>
        <taxon>Archaeoglobus</taxon>
    </lineage>
</organism>
<evidence type="ECO:0008006" key="3">
    <source>
        <dbReference type="Google" id="ProtNLM"/>
    </source>
</evidence>
<dbReference type="EMBL" id="CP006577">
    <property type="protein sequence ID" value="AIG97986.1"/>
    <property type="molecule type" value="Genomic_DNA"/>
</dbReference>
<evidence type="ECO:0000313" key="1">
    <source>
        <dbReference type="EMBL" id="AIG97986.1"/>
    </source>
</evidence>
<proteinExistence type="predicted"/>
<dbReference type="HOGENOM" id="CLU_114819_0_0_2"/>
<evidence type="ECO:0000313" key="2">
    <source>
        <dbReference type="Proteomes" id="UP000028501"/>
    </source>
</evidence>
<dbReference type="RefSeq" id="WP_010878606.1">
    <property type="nucleotide sequence ID" value="NZ_CP006577.1"/>
</dbReference>
<sequence length="183" mass="20605">MEFYSQSRFSNWVNKIAETELDEDNPETFAVFDQMLEDVIIACLSIIRAVKEREIRKADAVKEVEKILGLIPNHDFGDELKNELFQFTLESIKAVLLSFRLYFEGKISKKSFEALLKDALKKEQSGDYEGSLNAVAQMGAKVIKGEQLPELDIPEDSAVISWIDGIDAISSVLELSKIDAPTE</sequence>
<dbReference type="KEGG" id="afg:AFULGI_00012070"/>
<dbReference type="GeneID" id="24794715"/>
<reference evidence="1 2" key="1">
    <citation type="submission" date="2013-07" db="EMBL/GenBank/DDBJ databases">
        <title>Genome of Archaeoglobus fulgidus.</title>
        <authorList>
            <person name="Fiebig A."/>
            <person name="Birkeland N.-K."/>
        </authorList>
    </citation>
    <scope>NUCLEOTIDE SEQUENCE [LARGE SCALE GENOMIC DNA]</scope>
    <source>
        <strain evidence="1 2">DSM 8774</strain>
    </source>
</reference>
<dbReference type="PIRSF" id="PIRSF022079">
    <property type="entry name" value="UCP022079"/>
    <property type="match status" value="1"/>
</dbReference>
<dbReference type="Proteomes" id="UP000028501">
    <property type="component" value="Chromosome"/>
</dbReference>
<accession>A0A075WDA7</accession>
<dbReference type="Pfam" id="PF09920">
    <property type="entry name" value="DUF2150"/>
    <property type="match status" value="1"/>
</dbReference>
<name>A0A075WDA7_ARCFL</name>
<dbReference type="SMR" id="A0A075WDA7"/>
<gene>
    <name evidence="1" type="ORF">AFULGI_00012070</name>
</gene>
<dbReference type="AlphaFoldDB" id="A0A075WDA7"/>